<dbReference type="InterPro" id="IPR040794">
    <property type="entry name" value="CE2_N"/>
</dbReference>
<evidence type="ECO:0000313" key="3">
    <source>
        <dbReference type="Proteomes" id="UP000469440"/>
    </source>
</evidence>
<comment type="caution">
    <text evidence="2">The sequence shown here is derived from an EMBL/GenBank/DDBJ whole genome shotgun (WGS) entry which is preliminary data.</text>
</comment>
<dbReference type="PANTHER" id="PTHR37834">
    <property type="entry name" value="GDSL-LIKE LIPASE/ACYLHYDROLASE DOMAIN PROTEIN (AFU_ORTHOLOGUE AFUA_2G00620)"/>
    <property type="match status" value="1"/>
</dbReference>
<dbReference type="RefSeq" id="WP_156991156.1">
    <property type="nucleotide sequence ID" value="NZ_VWXL01000089.1"/>
</dbReference>
<name>A0A6N8I398_9FIRM</name>
<dbReference type="Pfam" id="PF17996">
    <property type="entry name" value="CE2_N"/>
    <property type="match status" value="1"/>
</dbReference>
<dbReference type="InterPro" id="IPR052762">
    <property type="entry name" value="PCW_deacetylase/CE"/>
</dbReference>
<dbReference type="AlphaFoldDB" id="A0A6N8I398"/>
<evidence type="ECO:0000313" key="2">
    <source>
        <dbReference type="EMBL" id="MVB12395.1"/>
    </source>
</evidence>
<accession>A0A6N8I398</accession>
<dbReference type="Gene3D" id="2.60.120.260">
    <property type="entry name" value="Galactose-binding domain-like"/>
    <property type="match status" value="1"/>
</dbReference>
<gene>
    <name evidence="2" type="primary">celE</name>
    <name evidence="2" type="ORF">CAFE_31310</name>
</gene>
<organism evidence="2 3">
    <name type="scientific">Caproicibacter fermentans</name>
    <dbReference type="NCBI Taxonomy" id="2576756"/>
    <lineage>
        <taxon>Bacteria</taxon>
        <taxon>Bacillati</taxon>
        <taxon>Bacillota</taxon>
        <taxon>Clostridia</taxon>
        <taxon>Eubacteriales</taxon>
        <taxon>Acutalibacteraceae</taxon>
        <taxon>Caproicibacter</taxon>
    </lineage>
</organism>
<dbReference type="OrthoDB" id="9801375at2"/>
<dbReference type="EMBL" id="VWXL01000089">
    <property type="protein sequence ID" value="MVB12395.1"/>
    <property type="molecule type" value="Genomic_DNA"/>
</dbReference>
<feature type="domain" description="Carbohydrate esterase 2 N-terminal" evidence="1">
    <location>
        <begin position="23"/>
        <end position="131"/>
    </location>
</feature>
<keyword evidence="3" id="KW-1185">Reference proteome</keyword>
<dbReference type="PANTHER" id="PTHR37834:SF2">
    <property type="entry name" value="ESTERASE, SGNH HYDROLASE-TYPE"/>
    <property type="match status" value="1"/>
</dbReference>
<dbReference type="SUPFAM" id="SSF52266">
    <property type="entry name" value="SGNH hydrolase"/>
    <property type="match status" value="1"/>
</dbReference>
<evidence type="ECO:0000259" key="1">
    <source>
        <dbReference type="Pfam" id="PF17996"/>
    </source>
</evidence>
<sequence length="360" mass="41502">MEFNAFLSPGERLIRSDDPAFQYTGRIDFDDPAAPVFVYPYSSVKMRFSGPSLKVLLNNRHAYWNNYLGFVIDGEQKKIQISEGTGVQCLTLAENLENREHELFFFKRQDSCHEILLYGFVVEKNAKVFPPEKRTGRKMEVFGDSVSAGEVSEAVEYVGKPDPEHNGEYSNSYYSYDAIASRKLGAELHNISQGGIALLSGTGWFRLPDTLGIEETWDKIEYNPDIGPSKPWDFSRYTPQVVLVAIGQNDNHPDDYMKEDESSDRSEKWRMHYEMFVRNIRRTYPSALIVLATTILEHDEGWDRSIERVKKRLNDPKVVHFLYSNNGRGTPGHIRIPEAERMAEELCTFLESFGERIWQR</sequence>
<reference evidence="2 3" key="1">
    <citation type="submission" date="2019-09" db="EMBL/GenBank/DDBJ databases">
        <title>Genome sequence of Clostridium sp. EA1.</title>
        <authorList>
            <person name="Poehlein A."/>
            <person name="Bengelsdorf F.R."/>
            <person name="Daniel R."/>
        </authorList>
    </citation>
    <scope>NUCLEOTIDE SEQUENCE [LARGE SCALE GENOMIC DNA]</scope>
    <source>
        <strain evidence="2 3">EA1</strain>
    </source>
</reference>
<protein>
    <submittedName>
        <fullName evidence="2">Cellulase/esterase CelE</fullName>
    </submittedName>
</protein>
<dbReference type="InterPro" id="IPR036514">
    <property type="entry name" value="SGNH_hydro_sf"/>
</dbReference>
<dbReference type="Gene3D" id="3.40.50.1110">
    <property type="entry name" value="SGNH hydrolase"/>
    <property type="match status" value="1"/>
</dbReference>
<proteinExistence type="predicted"/>
<dbReference type="Proteomes" id="UP000469440">
    <property type="component" value="Unassembled WGS sequence"/>
</dbReference>